<sequence>MEKWRVGLAAFLVILLAGLGAGQAWGAAAPDAAQPVEQWVGKVFVVLPLERGKKAEGYAFTLEAPRPELFTAGGNIRADWLEGKRLEVVTVKKLPALKDGPPVNDYEIFFRIQGGGEGLTIKALGGQAKHLVPADDLAAAKKHFAAKVVFSKRLAIPAYQEEPGTIRVKINEPLTVEDVIAGIDADEPIWLVVSTADKRKGYIAIAYSLTNVQRGFWPTAKPWESVLFETDPRLLFAWDDQAWASINAGVVKDGMVPDQVRLAWGEPLSIVRLVGEETWFYPDKIVKFHPTTGLFLIQSR</sequence>
<protein>
    <submittedName>
        <fullName evidence="1">Uncharacterized protein</fullName>
    </submittedName>
</protein>
<keyword evidence="2" id="KW-1185">Reference proteome</keyword>
<reference evidence="1 2" key="1">
    <citation type="submission" date="2023-07" db="EMBL/GenBank/DDBJ databases">
        <title>The novel representative of Negativicutes class, Anaeroselena agilis gen. nov. sp. nov.</title>
        <authorList>
            <person name="Prokofeva M.I."/>
            <person name="Elcheninov A.G."/>
            <person name="Klyukina A."/>
            <person name="Kublanov I.V."/>
            <person name="Frolov E.N."/>
            <person name="Podosokorskaya O.A."/>
        </authorList>
    </citation>
    <scope>NUCLEOTIDE SEQUENCE [LARGE SCALE GENOMIC DNA]</scope>
    <source>
        <strain evidence="1 2">4137-cl</strain>
    </source>
</reference>
<comment type="caution">
    <text evidence="1">The sequence shown here is derived from an EMBL/GenBank/DDBJ whole genome shotgun (WGS) entry which is preliminary data.</text>
</comment>
<dbReference type="Proteomes" id="UP001254848">
    <property type="component" value="Unassembled WGS sequence"/>
</dbReference>
<name>A0ABU3P208_9FIRM</name>
<proteinExistence type="predicted"/>
<evidence type="ECO:0000313" key="2">
    <source>
        <dbReference type="Proteomes" id="UP001254848"/>
    </source>
</evidence>
<gene>
    <name evidence="1" type="ORF">Q4T40_17755</name>
</gene>
<dbReference type="EMBL" id="JAUOZS010000001">
    <property type="protein sequence ID" value="MDT8903083.1"/>
    <property type="molecule type" value="Genomic_DNA"/>
</dbReference>
<evidence type="ECO:0000313" key="1">
    <source>
        <dbReference type="EMBL" id="MDT8903083.1"/>
    </source>
</evidence>
<organism evidence="1 2">
    <name type="scientific">Anaeroselena agilis</name>
    <dbReference type="NCBI Taxonomy" id="3063788"/>
    <lineage>
        <taxon>Bacteria</taxon>
        <taxon>Bacillati</taxon>
        <taxon>Bacillota</taxon>
        <taxon>Negativicutes</taxon>
        <taxon>Acetonemataceae</taxon>
        <taxon>Anaeroselena</taxon>
    </lineage>
</organism>
<accession>A0ABU3P208</accession>
<dbReference type="RefSeq" id="WP_413781545.1">
    <property type="nucleotide sequence ID" value="NZ_JAUOZS010000001.1"/>
</dbReference>